<dbReference type="AlphaFoldDB" id="A0AAV7NZN3"/>
<evidence type="ECO:0000313" key="3">
    <source>
        <dbReference type="Proteomes" id="UP001066276"/>
    </source>
</evidence>
<reference evidence="2" key="1">
    <citation type="journal article" date="2022" name="bioRxiv">
        <title>Sequencing and chromosome-scale assembly of the giantPleurodeles waltlgenome.</title>
        <authorList>
            <person name="Brown T."/>
            <person name="Elewa A."/>
            <person name="Iarovenko S."/>
            <person name="Subramanian E."/>
            <person name="Araus A.J."/>
            <person name="Petzold A."/>
            <person name="Susuki M."/>
            <person name="Suzuki K.-i.T."/>
            <person name="Hayashi T."/>
            <person name="Toyoda A."/>
            <person name="Oliveira C."/>
            <person name="Osipova E."/>
            <person name="Leigh N.D."/>
            <person name="Simon A."/>
            <person name="Yun M.H."/>
        </authorList>
    </citation>
    <scope>NUCLEOTIDE SEQUENCE</scope>
    <source>
        <strain evidence="2">20211129_DDA</strain>
        <tissue evidence="2">Liver</tissue>
    </source>
</reference>
<accession>A0AAV7NZN3</accession>
<organism evidence="2 3">
    <name type="scientific">Pleurodeles waltl</name>
    <name type="common">Iberian ribbed newt</name>
    <dbReference type="NCBI Taxonomy" id="8319"/>
    <lineage>
        <taxon>Eukaryota</taxon>
        <taxon>Metazoa</taxon>
        <taxon>Chordata</taxon>
        <taxon>Craniata</taxon>
        <taxon>Vertebrata</taxon>
        <taxon>Euteleostomi</taxon>
        <taxon>Amphibia</taxon>
        <taxon>Batrachia</taxon>
        <taxon>Caudata</taxon>
        <taxon>Salamandroidea</taxon>
        <taxon>Salamandridae</taxon>
        <taxon>Pleurodelinae</taxon>
        <taxon>Pleurodeles</taxon>
    </lineage>
</organism>
<feature type="compositionally biased region" description="Basic and acidic residues" evidence="1">
    <location>
        <begin position="59"/>
        <end position="76"/>
    </location>
</feature>
<feature type="compositionally biased region" description="Basic and acidic residues" evidence="1">
    <location>
        <begin position="10"/>
        <end position="43"/>
    </location>
</feature>
<keyword evidence="3" id="KW-1185">Reference proteome</keyword>
<protein>
    <submittedName>
        <fullName evidence="2">Uncharacterized protein</fullName>
    </submittedName>
</protein>
<evidence type="ECO:0000256" key="1">
    <source>
        <dbReference type="SAM" id="MobiDB-lite"/>
    </source>
</evidence>
<gene>
    <name evidence="2" type="ORF">NDU88_008547</name>
</gene>
<feature type="compositionally biased region" description="Basic and acidic residues" evidence="1">
    <location>
        <begin position="95"/>
        <end position="109"/>
    </location>
</feature>
<proteinExistence type="predicted"/>
<dbReference type="EMBL" id="JANPWB010000012">
    <property type="protein sequence ID" value="KAJ1120377.1"/>
    <property type="molecule type" value="Genomic_DNA"/>
</dbReference>
<feature type="region of interest" description="Disordered" evidence="1">
    <location>
        <begin position="1"/>
        <end position="109"/>
    </location>
</feature>
<comment type="caution">
    <text evidence="2">The sequence shown here is derived from an EMBL/GenBank/DDBJ whole genome shotgun (WGS) entry which is preliminary data.</text>
</comment>
<sequence length="109" mass="12643">MRTLIDASEPDFRVRQRKETTDSRQEEKEFRKSEREQTEKKTPNTEWRGLKLGGAPNAETKDSPQEGRTERREEYSPKNPETNDSESSHGPGGRADIRPTLKEERRTKG</sequence>
<name>A0AAV7NZN3_PLEWA</name>
<evidence type="ECO:0000313" key="2">
    <source>
        <dbReference type="EMBL" id="KAJ1120377.1"/>
    </source>
</evidence>
<dbReference type="Proteomes" id="UP001066276">
    <property type="component" value="Chromosome 8"/>
</dbReference>